<dbReference type="Pfam" id="PF13439">
    <property type="entry name" value="Glyco_transf_4"/>
    <property type="match status" value="1"/>
</dbReference>
<dbReference type="PANTHER" id="PTHR12526:SF630">
    <property type="entry name" value="GLYCOSYLTRANSFERASE"/>
    <property type="match status" value="1"/>
</dbReference>
<name>A0A1G1VQG4_9BACT</name>
<dbReference type="Proteomes" id="UP000177324">
    <property type="component" value="Unassembled WGS sequence"/>
</dbReference>
<dbReference type="CDD" id="cd03801">
    <property type="entry name" value="GT4_PimA-like"/>
    <property type="match status" value="1"/>
</dbReference>
<dbReference type="InterPro" id="IPR028098">
    <property type="entry name" value="Glyco_trans_4-like_N"/>
</dbReference>
<evidence type="ECO:0000259" key="1">
    <source>
        <dbReference type="Pfam" id="PF13439"/>
    </source>
</evidence>
<organism evidence="2 3">
    <name type="scientific">Candidatus Chisholmbacteria bacterium RIFCSPHIGHO2_01_FULL_48_12</name>
    <dbReference type="NCBI Taxonomy" id="1797589"/>
    <lineage>
        <taxon>Bacteria</taxon>
        <taxon>Candidatus Chisholmiibacteriota</taxon>
    </lineage>
</organism>
<dbReference type="SUPFAM" id="SSF53756">
    <property type="entry name" value="UDP-Glycosyltransferase/glycogen phosphorylase"/>
    <property type="match status" value="1"/>
</dbReference>
<reference evidence="2 3" key="1">
    <citation type="journal article" date="2016" name="Nat. Commun.">
        <title>Thousands of microbial genomes shed light on interconnected biogeochemical processes in an aquifer system.</title>
        <authorList>
            <person name="Anantharaman K."/>
            <person name="Brown C.T."/>
            <person name="Hug L.A."/>
            <person name="Sharon I."/>
            <person name="Castelle C.J."/>
            <person name="Probst A.J."/>
            <person name="Thomas B.C."/>
            <person name="Singh A."/>
            <person name="Wilkins M.J."/>
            <person name="Karaoz U."/>
            <person name="Brodie E.L."/>
            <person name="Williams K.H."/>
            <person name="Hubbard S.S."/>
            <person name="Banfield J.F."/>
        </authorList>
    </citation>
    <scope>NUCLEOTIDE SEQUENCE [LARGE SCALE GENOMIC DNA]</scope>
</reference>
<dbReference type="Pfam" id="PF13692">
    <property type="entry name" value="Glyco_trans_1_4"/>
    <property type="match status" value="1"/>
</dbReference>
<evidence type="ECO:0000313" key="3">
    <source>
        <dbReference type="Proteomes" id="UP000177324"/>
    </source>
</evidence>
<gene>
    <name evidence="2" type="ORF">A2784_04005</name>
</gene>
<sequence length="398" mass="45648">MKILMLTPYLPYPLVSGGQIRTYNLLKHLQDKHDITLFSFIRKDDERQYLPELEKFCRQVVVFPRRPAWSLSNILLAGFSAFPFVMISTYLSKTVRQAIAAAINREKYDVIHAEPFYMMPNIPKTHIPILLVEQTIEYLVYQKYADDFSFWPLKLLLYLDVLKLRLWEQYFWRRATRLVAMSGQDRQIMLKATHGHKQIDVVANGVDIDYFNQIRRRRHSPPTILFVGNFKWLPNKDAAVFLAQEIWPLIKFKLPQARLWIVGANPTPEIKRLSKISDVVVEGEITDIRDAFSRADILLAPIRNGRGTKYKVLEAMATGLPVVTTPLGIDGLDVVPGRHALVATTAQDLASATVKLINAQPLGQKIAAAAKHLVTQKYNWSIISSNLDRIYQELGQRQ</sequence>
<protein>
    <recommendedName>
        <fullName evidence="1">Glycosyltransferase subfamily 4-like N-terminal domain-containing protein</fullName>
    </recommendedName>
</protein>
<comment type="caution">
    <text evidence="2">The sequence shown here is derived from an EMBL/GenBank/DDBJ whole genome shotgun (WGS) entry which is preliminary data.</text>
</comment>
<dbReference type="AlphaFoldDB" id="A0A1G1VQG4"/>
<dbReference type="STRING" id="1797589.A2784_04005"/>
<evidence type="ECO:0000313" key="2">
    <source>
        <dbReference type="EMBL" id="OGY17632.1"/>
    </source>
</evidence>
<accession>A0A1G1VQG4</accession>
<dbReference type="EMBL" id="MHCH01000017">
    <property type="protein sequence ID" value="OGY17632.1"/>
    <property type="molecule type" value="Genomic_DNA"/>
</dbReference>
<feature type="domain" description="Glycosyltransferase subfamily 4-like N-terminal" evidence="1">
    <location>
        <begin position="16"/>
        <end position="209"/>
    </location>
</feature>
<proteinExistence type="predicted"/>
<dbReference type="Gene3D" id="3.40.50.2000">
    <property type="entry name" value="Glycogen Phosphorylase B"/>
    <property type="match status" value="2"/>
</dbReference>
<dbReference type="PANTHER" id="PTHR12526">
    <property type="entry name" value="GLYCOSYLTRANSFERASE"/>
    <property type="match status" value="1"/>
</dbReference>